<reference evidence="1" key="1">
    <citation type="journal article" date="2015" name="Nature">
        <title>Complex archaea that bridge the gap between prokaryotes and eukaryotes.</title>
        <authorList>
            <person name="Spang A."/>
            <person name="Saw J.H."/>
            <person name="Jorgensen S.L."/>
            <person name="Zaremba-Niedzwiedzka K."/>
            <person name="Martijn J."/>
            <person name="Lind A.E."/>
            <person name="van Eijk R."/>
            <person name="Schleper C."/>
            <person name="Guy L."/>
            <person name="Ettema T.J."/>
        </authorList>
    </citation>
    <scope>NUCLEOTIDE SEQUENCE</scope>
</reference>
<dbReference type="AlphaFoldDB" id="A0A0F8YZ81"/>
<comment type="caution">
    <text evidence="1">The sequence shown here is derived from an EMBL/GenBank/DDBJ whole genome shotgun (WGS) entry which is preliminary data.</text>
</comment>
<sequence>MRGEQSDWVEALRYALTSGSVHWKSTPTWINDVDFHHMYRVSDVIDLNPDQYIIVDPPKALKEDNRP</sequence>
<organism evidence="1">
    <name type="scientific">marine sediment metagenome</name>
    <dbReference type="NCBI Taxonomy" id="412755"/>
    <lineage>
        <taxon>unclassified sequences</taxon>
        <taxon>metagenomes</taxon>
        <taxon>ecological metagenomes</taxon>
    </lineage>
</organism>
<accession>A0A0F8YZ81</accession>
<dbReference type="EMBL" id="LAZR01050712">
    <property type="protein sequence ID" value="KKK86737.1"/>
    <property type="molecule type" value="Genomic_DNA"/>
</dbReference>
<protein>
    <submittedName>
        <fullName evidence="1">Uncharacterized protein</fullName>
    </submittedName>
</protein>
<evidence type="ECO:0000313" key="1">
    <source>
        <dbReference type="EMBL" id="KKK86737.1"/>
    </source>
</evidence>
<name>A0A0F8YZ81_9ZZZZ</name>
<gene>
    <name evidence="1" type="ORF">LCGC14_2760230</name>
</gene>
<proteinExistence type="predicted"/>